<comment type="caution">
    <text evidence="1">The sequence shown here is derived from an EMBL/GenBank/DDBJ whole genome shotgun (WGS) entry which is preliminary data.</text>
</comment>
<dbReference type="Pfam" id="PF26149">
    <property type="entry name" value="YuzK"/>
    <property type="match status" value="1"/>
</dbReference>
<keyword evidence="2" id="KW-1185">Reference proteome</keyword>
<protein>
    <submittedName>
        <fullName evidence="1">Uncharacterized protein</fullName>
    </submittedName>
</protein>
<proteinExistence type="predicted"/>
<sequence>MFNQERKGYRDKEGKKRYTNLKGWFTINTLDLNVTSEMEKAMQSSHGIGYSEYSRDLDLRIEVEKERDREHVKCNKMVQDLQRKIHG</sequence>
<reference evidence="1 2" key="1">
    <citation type="submission" date="2023-03" db="EMBL/GenBank/DDBJ databases">
        <title>Bacillus Genome Sequencing.</title>
        <authorList>
            <person name="Dunlap C."/>
        </authorList>
    </citation>
    <scope>NUCLEOTIDE SEQUENCE [LARGE SCALE GENOMIC DNA]</scope>
    <source>
        <strain evidence="1 2">B-41290</strain>
    </source>
</reference>
<organism evidence="1 2">
    <name type="scientific">Peribacillus castrilensis</name>
    <dbReference type="NCBI Taxonomy" id="2897690"/>
    <lineage>
        <taxon>Bacteria</taxon>
        <taxon>Bacillati</taxon>
        <taxon>Bacillota</taxon>
        <taxon>Bacilli</taxon>
        <taxon>Bacillales</taxon>
        <taxon>Bacillaceae</taxon>
        <taxon>Peribacillus</taxon>
    </lineage>
</organism>
<name>A0AAW9N1H7_9BACI</name>
<evidence type="ECO:0000313" key="1">
    <source>
        <dbReference type="EMBL" id="MEC0271889.1"/>
    </source>
</evidence>
<dbReference type="RefSeq" id="WP_367406003.1">
    <property type="nucleotide sequence ID" value="NZ_JARNBH010000002.1"/>
</dbReference>
<dbReference type="AlphaFoldDB" id="A0AAW9N1H7"/>
<gene>
    <name evidence="1" type="ORF">P4706_02170</name>
</gene>
<evidence type="ECO:0000313" key="2">
    <source>
        <dbReference type="Proteomes" id="UP001307168"/>
    </source>
</evidence>
<dbReference type="EMBL" id="JARNBH010000002">
    <property type="protein sequence ID" value="MEC0271889.1"/>
    <property type="molecule type" value="Genomic_DNA"/>
</dbReference>
<dbReference type="Proteomes" id="UP001307168">
    <property type="component" value="Unassembled WGS sequence"/>
</dbReference>
<accession>A0AAW9N1H7</accession>
<dbReference type="InterPro" id="IPR058676">
    <property type="entry name" value="YuzK"/>
</dbReference>